<keyword evidence="12" id="KW-0408">Iron</keyword>
<evidence type="ECO:0000256" key="18">
    <source>
        <dbReference type="ARBA" id="ARBA00048077"/>
    </source>
</evidence>
<comment type="catalytic activity">
    <reaction evidence="19">
        <text>S-sulfanyl-L-cysteinyl-[SoxY protein] + thiosulfate + 2 Fe(III)-[cytochrome c] = S-(2-sulfodisulfanyl)-L-cysteinyl-[SoxY protein] + 2 Fe(II)-[cytochrome c] + 2 H(+)</text>
        <dbReference type="Rhea" id="RHEA:51224"/>
        <dbReference type="Rhea" id="RHEA-COMP:10350"/>
        <dbReference type="Rhea" id="RHEA-COMP:14399"/>
        <dbReference type="Rhea" id="RHEA-COMP:14689"/>
        <dbReference type="Rhea" id="RHEA-COMP:14690"/>
        <dbReference type="ChEBI" id="CHEBI:15378"/>
        <dbReference type="ChEBI" id="CHEBI:29033"/>
        <dbReference type="ChEBI" id="CHEBI:29034"/>
        <dbReference type="ChEBI" id="CHEBI:33542"/>
        <dbReference type="ChEBI" id="CHEBI:61963"/>
        <dbReference type="ChEBI" id="CHEBI:140664"/>
        <dbReference type="EC" id="2.8.5.2"/>
    </reaction>
</comment>
<keyword evidence="11" id="KW-0249">Electron transport</keyword>
<evidence type="ECO:0000259" key="20">
    <source>
        <dbReference type="Pfam" id="PF21342"/>
    </source>
</evidence>
<feature type="domain" description="Cytochrome c" evidence="20">
    <location>
        <begin position="124"/>
        <end position="217"/>
    </location>
</feature>
<dbReference type="InterPro" id="IPR009056">
    <property type="entry name" value="Cyt_c-like_dom"/>
</dbReference>
<evidence type="ECO:0000256" key="15">
    <source>
        <dbReference type="ARBA" id="ARBA00030833"/>
    </source>
</evidence>
<evidence type="ECO:0000256" key="3">
    <source>
        <dbReference type="ARBA" id="ARBA00012408"/>
    </source>
</evidence>
<sequence length="224" mass="24175">MARETQAMQQDDTANPGMLWVLEGEALWNRPAGPAGQSCAGCHGDAAAAMRGVAARYPAWDEAGAAPIDLAGRIAQCRETRQRAPPLARESEDLLALTTYVGHQSRGLPISPPSDPRLAAARERGQALYAERRGQLDLSCAQCHDDQAGRRLAGSTIPQAHPTGYPLYRLEWQTIGSLQRRLRGCMTGVRAEPFSYGSPEYVAIELFLASRAAGLEVETPAVRP</sequence>
<keyword evidence="5" id="KW-0813">Transport</keyword>
<comment type="subcellular location">
    <subcellularLocation>
        <location evidence="1">Periplasm</location>
    </subcellularLocation>
</comment>
<keyword evidence="10" id="KW-0574">Periplasm</keyword>
<keyword evidence="9" id="KW-0732">Signal</keyword>
<organism evidence="21 22">
    <name type="scientific">Plastoroseomonas hellenica</name>
    <dbReference type="NCBI Taxonomy" id="2687306"/>
    <lineage>
        <taxon>Bacteria</taxon>
        <taxon>Pseudomonadati</taxon>
        <taxon>Pseudomonadota</taxon>
        <taxon>Alphaproteobacteria</taxon>
        <taxon>Acetobacterales</taxon>
        <taxon>Acetobacteraceae</taxon>
        <taxon>Plastoroseomonas</taxon>
    </lineage>
</organism>
<comment type="subunit">
    <text evidence="2">Heterodimer of SoxA and SoxX.</text>
</comment>
<keyword evidence="8" id="KW-0479">Metal-binding</keyword>
<dbReference type="EMBL" id="JAAGBB010000035">
    <property type="protein sequence ID" value="MBR0667447.1"/>
    <property type="molecule type" value="Genomic_DNA"/>
</dbReference>
<evidence type="ECO:0000256" key="19">
    <source>
        <dbReference type="ARBA" id="ARBA00048423"/>
    </source>
</evidence>
<name>A0ABS5F4I9_9PROT</name>
<dbReference type="SUPFAM" id="SSF46626">
    <property type="entry name" value="Cytochrome c"/>
    <property type="match status" value="2"/>
</dbReference>
<evidence type="ECO:0000313" key="21">
    <source>
        <dbReference type="EMBL" id="MBR0667447.1"/>
    </source>
</evidence>
<dbReference type="Pfam" id="PF21342">
    <property type="entry name" value="SoxA-TsdA_cyt-c"/>
    <property type="match status" value="2"/>
</dbReference>
<dbReference type="Proteomes" id="UP001196870">
    <property type="component" value="Unassembled WGS sequence"/>
</dbReference>
<feature type="domain" description="Cytochrome c" evidence="20">
    <location>
        <begin position="23"/>
        <end position="110"/>
    </location>
</feature>
<evidence type="ECO:0000256" key="5">
    <source>
        <dbReference type="ARBA" id="ARBA00022448"/>
    </source>
</evidence>
<gene>
    <name evidence="21" type="primary">soxA</name>
    <name evidence="21" type="ORF">GXW71_24030</name>
</gene>
<keyword evidence="22" id="KW-1185">Reference proteome</keyword>
<dbReference type="InterPro" id="IPR025710">
    <property type="entry name" value="SoxA"/>
</dbReference>
<evidence type="ECO:0000256" key="11">
    <source>
        <dbReference type="ARBA" id="ARBA00022982"/>
    </source>
</evidence>
<evidence type="ECO:0000256" key="7">
    <source>
        <dbReference type="ARBA" id="ARBA00022679"/>
    </source>
</evidence>
<evidence type="ECO:0000256" key="12">
    <source>
        <dbReference type="ARBA" id="ARBA00023004"/>
    </source>
</evidence>
<dbReference type="NCBIfam" id="TIGR04484">
    <property type="entry name" value="thiosulf_SoxA"/>
    <property type="match status" value="1"/>
</dbReference>
<protein>
    <recommendedName>
        <fullName evidence="4">L-cysteine S-thiosulfotransferase subunit SoxA</fullName>
        <ecNumber evidence="3">2.8.5.2</ecNumber>
    </recommendedName>
    <alternativeName>
        <fullName evidence="16">Protein SoxA</fullName>
    </alternativeName>
    <alternativeName>
        <fullName evidence="17">SoxAX cytochrome complex subunit A</fullName>
    </alternativeName>
    <alternativeName>
        <fullName evidence="15">Sulfur oxidizing protein A</fullName>
    </alternativeName>
    <alternativeName>
        <fullName evidence="14">Thiosulfate-oxidizing multienzyme system protein SoxA</fullName>
    </alternativeName>
</protein>
<evidence type="ECO:0000256" key="14">
    <source>
        <dbReference type="ARBA" id="ARBA00030174"/>
    </source>
</evidence>
<evidence type="ECO:0000313" key="22">
    <source>
        <dbReference type="Proteomes" id="UP001196870"/>
    </source>
</evidence>
<keyword evidence="7" id="KW-0808">Transferase</keyword>
<evidence type="ECO:0000256" key="6">
    <source>
        <dbReference type="ARBA" id="ARBA00022617"/>
    </source>
</evidence>
<proteinExistence type="inferred from homology"/>
<comment type="similarity">
    <text evidence="13">Belongs to the SoxA family.</text>
</comment>
<evidence type="ECO:0000256" key="13">
    <source>
        <dbReference type="ARBA" id="ARBA00025746"/>
    </source>
</evidence>
<reference evidence="22" key="1">
    <citation type="journal article" date="2021" name="Syst. Appl. Microbiol.">
        <title>Roseomonas hellenica sp. nov., isolated from roots of wild-growing Alkanna tinctoria.</title>
        <authorList>
            <person name="Rat A."/>
            <person name="Naranjo H.D."/>
            <person name="Lebbe L."/>
            <person name="Cnockaert M."/>
            <person name="Krigas N."/>
            <person name="Grigoriadou K."/>
            <person name="Maloupa E."/>
            <person name="Willems A."/>
        </authorList>
    </citation>
    <scope>NUCLEOTIDE SEQUENCE [LARGE SCALE GENOMIC DNA]</scope>
    <source>
        <strain evidence="22">LMG 31523</strain>
    </source>
</reference>
<evidence type="ECO:0000256" key="1">
    <source>
        <dbReference type="ARBA" id="ARBA00004418"/>
    </source>
</evidence>
<dbReference type="EC" id="2.8.5.2" evidence="3"/>
<keyword evidence="6" id="KW-0349">Heme</keyword>
<evidence type="ECO:0000256" key="2">
    <source>
        <dbReference type="ARBA" id="ARBA00011530"/>
    </source>
</evidence>
<evidence type="ECO:0000256" key="8">
    <source>
        <dbReference type="ARBA" id="ARBA00022723"/>
    </source>
</evidence>
<evidence type="ECO:0000256" key="17">
    <source>
        <dbReference type="ARBA" id="ARBA00032318"/>
    </source>
</evidence>
<comment type="caution">
    <text evidence="21">The sequence shown here is derived from an EMBL/GenBank/DDBJ whole genome shotgun (WGS) entry which is preliminary data.</text>
</comment>
<evidence type="ECO:0000256" key="9">
    <source>
        <dbReference type="ARBA" id="ARBA00022729"/>
    </source>
</evidence>
<dbReference type="Gene3D" id="1.10.760.10">
    <property type="entry name" value="Cytochrome c-like domain"/>
    <property type="match status" value="2"/>
</dbReference>
<comment type="catalytic activity">
    <reaction evidence="18">
        <text>L-cysteinyl-[SoxY protein] + thiosulfate + 2 Fe(III)-[cytochrome c] = S-sulfosulfanyl-L-cysteinyl-[SoxY protein] + 2 Fe(II)-[cytochrome c] + 2 H(+)</text>
        <dbReference type="Rhea" id="RHEA:56720"/>
        <dbReference type="Rhea" id="RHEA-COMP:10350"/>
        <dbReference type="Rhea" id="RHEA-COMP:14328"/>
        <dbReference type="Rhea" id="RHEA-COMP:14399"/>
        <dbReference type="Rhea" id="RHEA-COMP:14691"/>
        <dbReference type="ChEBI" id="CHEBI:15378"/>
        <dbReference type="ChEBI" id="CHEBI:29033"/>
        <dbReference type="ChEBI" id="CHEBI:29034"/>
        <dbReference type="ChEBI" id="CHEBI:29950"/>
        <dbReference type="ChEBI" id="CHEBI:33542"/>
        <dbReference type="ChEBI" id="CHEBI:139321"/>
        <dbReference type="EC" id="2.8.5.2"/>
    </reaction>
</comment>
<evidence type="ECO:0000256" key="4">
    <source>
        <dbReference type="ARBA" id="ARBA00019364"/>
    </source>
</evidence>
<evidence type="ECO:0000256" key="16">
    <source>
        <dbReference type="ARBA" id="ARBA00032236"/>
    </source>
</evidence>
<dbReference type="InterPro" id="IPR036909">
    <property type="entry name" value="Cyt_c-like_dom_sf"/>
</dbReference>
<evidence type="ECO:0000256" key="10">
    <source>
        <dbReference type="ARBA" id="ARBA00022764"/>
    </source>
</evidence>
<accession>A0ABS5F4I9</accession>